<sequence>MYISFLARRRTEPFIHRNWQGGYDAFSVNPSQIEIVSIYIQNQREHHVSKTFQEEYRAFIKKI</sequence>
<dbReference type="EMBL" id="FXUA01000009">
    <property type="protein sequence ID" value="SMP34069.1"/>
    <property type="molecule type" value="Genomic_DNA"/>
</dbReference>
<evidence type="ECO:0000313" key="2">
    <source>
        <dbReference type="Proteomes" id="UP001157915"/>
    </source>
</evidence>
<evidence type="ECO:0000313" key="1">
    <source>
        <dbReference type="EMBL" id="SMP34069.1"/>
    </source>
</evidence>
<dbReference type="Proteomes" id="UP001157915">
    <property type="component" value="Unassembled WGS sequence"/>
</dbReference>
<accession>A0ABY1PHX3</accession>
<comment type="caution">
    <text evidence="1">The sequence shown here is derived from an EMBL/GenBank/DDBJ whole genome shotgun (WGS) entry which is preliminary data.</text>
</comment>
<dbReference type="InterPro" id="IPR036515">
    <property type="entry name" value="Transposase_17_sf"/>
</dbReference>
<name>A0ABY1PHX3_9BACT</name>
<proteinExistence type="predicted"/>
<organism evidence="1 2">
    <name type="scientific">Algoriphagus winogradskyi</name>
    <dbReference type="NCBI Taxonomy" id="237017"/>
    <lineage>
        <taxon>Bacteria</taxon>
        <taxon>Pseudomonadati</taxon>
        <taxon>Bacteroidota</taxon>
        <taxon>Cytophagia</taxon>
        <taxon>Cytophagales</taxon>
        <taxon>Cyclobacteriaceae</taxon>
        <taxon>Algoriphagus</taxon>
    </lineage>
</organism>
<reference evidence="1 2" key="1">
    <citation type="submission" date="2017-05" db="EMBL/GenBank/DDBJ databases">
        <authorList>
            <person name="Varghese N."/>
            <person name="Submissions S."/>
        </authorList>
    </citation>
    <scope>NUCLEOTIDE SEQUENCE [LARGE SCALE GENOMIC DNA]</scope>
    <source>
        <strain evidence="1 2">DSM 15360</strain>
    </source>
</reference>
<protein>
    <recommendedName>
        <fullName evidence="3">Transposase</fullName>
    </recommendedName>
</protein>
<evidence type="ECO:0008006" key="3">
    <source>
        <dbReference type="Google" id="ProtNLM"/>
    </source>
</evidence>
<dbReference type="Gene3D" id="3.30.70.1290">
    <property type="entry name" value="Transposase IS200-like"/>
    <property type="match status" value="1"/>
</dbReference>
<dbReference type="SUPFAM" id="SSF143422">
    <property type="entry name" value="Transposase IS200-like"/>
    <property type="match status" value="1"/>
</dbReference>
<keyword evidence="2" id="KW-1185">Reference proteome</keyword>
<gene>
    <name evidence="1" type="ORF">SAMN06265367_10965</name>
</gene>